<evidence type="ECO:0000256" key="3">
    <source>
        <dbReference type="ARBA" id="ARBA00023125"/>
    </source>
</evidence>
<name>A0A0W0YRZ7_9GAMM</name>
<comment type="similarity">
    <text evidence="1">Belongs to the LysR transcriptional regulatory family.</text>
</comment>
<dbReference type="OrthoDB" id="6787458at2"/>
<evidence type="ECO:0000313" key="6">
    <source>
        <dbReference type="EMBL" id="KTD59661.1"/>
    </source>
</evidence>
<dbReference type="InterPro" id="IPR036388">
    <property type="entry name" value="WH-like_DNA-bd_sf"/>
</dbReference>
<dbReference type="Gene3D" id="3.40.190.290">
    <property type="match status" value="1"/>
</dbReference>
<dbReference type="STRING" id="28087.Lsai_0572"/>
<dbReference type="Proteomes" id="UP000054621">
    <property type="component" value="Unassembled WGS sequence"/>
</dbReference>
<dbReference type="Gene3D" id="1.10.10.10">
    <property type="entry name" value="Winged helix-like DNA-binding domain superfamily/Winged helix DNA-binding domain"/>
    <property type="match status" value="1"/>
</dbReference>
<dbReference type="PRINTS" id="PR00039">
    <property type="entry name" value="HTHLYSR"/>
</dbReference>
<reference evidence="6 7" key="1">
    <citation type="submission" date="2015-11" db="EMBL/GenBank/DDBJ databases">
        <title>Genomic analysis of 38 Legionella species identifies large and diverse effector repertoires.</title>
        <authorList>
            <person name="Burstein D."/>
            <person name="Amaro F."/>
            <person name="Zusman T."/>
            <person name="Lifshitz Z."/>
            <person name="Cohen O."/>
            <person name="Gilbert J.A."/>
            <person name="Pupko T."/>
            <person name="Shuman H.A."/>
            <person name="Segal G."/>
        </authorList>
    </citation>
    <scope>NUCLEOTIDE SEQUENCE [LARGE SCALE GENOMIC DNA]</scope>
    <source>
        <strain evidence="6 7">Mt.St.Helens-4</strain>
    </source>
</reference>
<dbReference type="RefSeq" id="WP_027271519.1">
    <property type="nucleotide sequence ID" value="NZ_CAAAJE010000019.1"/>
</dbReference>
<keyword evidence="2" id="KW-0805">Transcription regulation</keyword>
<dbReference type="GO" id="GO:0003700">
    <property type="term" value="F:DNA-binding transcription factor activity"/>
    <property type="evidence" value="ECO:0007669"/>
    <property type="project" value="InterPro"/>
</dbReference>
<keyword evidence="4" id="KW-0804">Transcription</keyword>
<dbReference type="InterPro" id="IPR036390">
    <property type="entry name" value="WH_DNA-bd_sf"/>
</dbReference>
<gene>
    <name evidence="6" type="ORF">Lsai_0572</name>
</gene>
<dbReference type="eggNOG" id="COG0583">
    <property type="taxonomic scope" value="Bacteria"/>
</dbReference>
<dbReference type="GO" id="GO:0000976">
    <property type="term" value="F:transcription cis-regulatory region binding"/>
    <property type="evidence" value="ECO:0007669"/>
    <property type="project" value="TreeGrafter"/>
</dbReference>
<dbReference type="InterPro" id="IPR005119">
    <property type="entry name" value="LysR_subst-bd"/>
</dbReference>
<evidence type="ECO:0000256" key="2">
    <source>
        <dbReference type="ARBA" id="ARBA00023015"/>
    </source>
</evidence>
<dbReference type="EMBL" id="LNYV01000005">
    <property type="protein sequence ID" value="KTD59661.1"/>
    <property type="molecule type" value="Genomic_DNA"/>
</dbReference>
<sequence>MILLDPQLIAFEAIVKEGTVHAAAESLFLTQTAVTQRLRQLEQKLKTTLFIRSRRGMLLTTEGEQLHRYCQRVTEMGGSVLASIQGAGTLSNLRIKIAGPTSVMRSRIIPQCQSVMKEFPKLHITCLINDNFDISHQLKSGKFDLVILSPEQVTQEMESKSLMPEHYLLVCSAKWKNRGLIDILSNEKIIDFGQDDQMTFSYLKKYDLLQYIQTERHFINNTESIAQFFIHEFGYGVLSQEFAAPYIESGELIILNENQSYPNPISLAWYQRPEQPNYFSALIQTIK</sequence>
<dbReference type="CDD" id="cd05466">
    <property type="entry name" value="PBP2_LTTR_substrate"/>
    <property type="match status" value="1"/>
</dbReference>
<comment type="caution">
    <text evidence="6">The sequence shown here is derived from an EMBL/GenBank/DDBJ whole genome shotgun (WGS) entry which is preliminary data.</text>
</comment>
<protein>
    <submittedName>
        <fullName evidence="6">LysR family transcriptional regulator</fullName>
    </submittedName>
</protein>
<dbReference type="SUPFAM" id="SSF46785">
    <property type="entry name" value="Winged helix' DNA-binding domain"/>
    <property type="match status" value="1"/>
</dbReference>
<evidence type="ECO:0000256" key="4">
    <source>
        <dbReference type="ARBA" id="ARBA00023163"/>
    </source>
</evidence>
<dbReference type="InterPro" id="IPR000847">
    <property type="entry name" value="LysR_HTH_N"/>
</dbReference>
<dbReference type="PANTHER" id="PTHR30126:SF40">
    <property type="entry name" value="HTH-TYPE TRANSCRIPTIONAL REGULATOR GLTR"/>
    <property type="match status" value="1"/>
</dbReference>
<evidence type="ECO:0000256" key="1">
    <source>
        <dbReference type="ARBA" id="ARBA00009437"/>
    </source>
</evidence>
<dbReference type="AlphaFoldDB" id="A0A0W0YRZ7"/>
<dbReference type="PANTHER" id="PTHR30126">
    <property type="entry name" value="HTH-TYPE TRANSCRIPTIONAL REGULATOR"/>
    <property type="match status" value="1"/>
</dbReference>
<accession>A0A0W0YRZ7</accession>
<evidence type="ECO:0000259" key="5">
    <source>
        <dbReference type="PROSITE" id="PS50931"/>
    </source>
</evidence>
<dbReference type="SUPFAM" id="SSF53850">
    <property type="entry name" value="Periplasmic binding protein-like II"/>
    <property type="match status" value="1"/>
</dbReference>
<dbReference type="PATRIC" id="fig|28087.4.peg.614"/>
<evidence type="ECO:0000313" key="7">
    <source>
        <dbReference type="Proteomes" id="UP000054621"/>
    </source>
</evidence>
<dbReference type="PROSITE" id="PS50931">
    <property type="entry name" value="HTH_LYSR"/>
    <property type="match status" value="1"/>
</dbReference>
<dbReference type="Pfam" id="PF00126">
    <property type="entry name" value="HTH_1"/>
    <property type="match status" value="1"/>
</dbReference>
<dbReference type="Pfam" id="PF03466">
    <property type="entry name" value="LysR_substrate"/>
    <property type="match status" value="1"/>
</dbReference>
<proteinExistence type="inferred from homology"/>
<organism evidence="6 7">
    <name type="scientific">Legionella sainthelensi</name>
    <dbReference type="NCBI Taxonomy" id="28087"/>
    <lineage>
        <taxon>Bacteria</taxon>
        <taxon>Pseudomonadati</taxon>
        <taxon>Pseudomonadota</taxon>
        <taxon>Gammaproteobacteria</taxon>
        <taxon>Legionellales</taxon>
        <taxon>Legionellaceae</taxon>
        <taxon>Legionella</taxon>
    </lineage>
</organism>
<keyword evidence="3" id="KW-0238">DNA-binding</keyword>
<feature type="domain" description="HTH lysR-type" evidence="5">
    <location>
        <begin position="1"/>
        <end position="60"/>
    </location>
</feature>